<feature type="domain" description="Enoyl reductase (ER)" evidence="1">
    <location>
        <begin position="19"/>
        <end position="328"/>
    </location>
</feature>
<dbReference type="PANTHER" id="PTHR43677">
    <property type="entry name" value="SHORT-CHAIN DEHYDROGENASE/REDUCTASE"/>
    <property type="match status" value="1"/>
</dbReference>
<dbReference type="SUPFAM" id="SSF51735">
    <property type="entry name" value="NAD(P)-binding Rossmann-fold domains"/>
    <property type="match status" value="1"/>
</dbReference>
<dbReference type="OrthoDB" id="9782155at2"/>
<dbReference type="InterPro" id="IPR013154">
    <property type="entry name" value="ADH-like_N"/>
</dbReference>
<dbReference type="Gene3D" id="3.90.180.10">
    <property type="entry name" value="Medium-chain alcohol dehydrogenases, catalytic domain"/>
    <property type="match status" value="1"/>
</dbReference>
<dbReference type="GO" id="GO:0043957">
    <property type="term" value="F:acryloyl-CoA reductase (NADPH) activity"/>
    <property type="evidence" value="ECO:0007669"/>
    <property type="project" value="TreeGrafter"/>
</dbReference>
<dbReference type="NCBIfam" id="TIGR02823">
    <property type="entry name" value="oxido_YhdH"/>
    <property type="match status" value="1"/>
</dbReference>
<dbReference type="InterPro" id="IPR051397">
    <property type="entry name" value="Zn-ADH-like_protein"/>
</dbReference>
<organism evidence="2 3">
    <name type="scientific">Bacillus solimangrovi</name>
    <dbReference type="NCBI Taxonomy" id="1305675"/>
    <lineage>
        <taxon>Bacteria</taxon>
        <taxon>Bacillati</taxon>
        <taxon>Bacillota</taxon>
        <taxon>Bacilli</taxon>
        <taxon>Bacillales</taxon>
        <taxon>Bacillaceae</taxon>
        <taxon>Bacillus</taxon>
    </lineage>
</organism>
<dbReference type="InterPro" id="IPR013149">
    <property type="entry name" value="ADH-like_C"/>
</dbReference>
<dbReference type="InterPro" id="IPR014188">
    <property type="entry name" value="Acrylyl-CoA_reductase_AcuI"/>
</dbReference>
<comment type="caution">
    <text evidence="2">The sequence shown here is derived from an EMBL/GenBank/DDBJ whole genome shotgun (WGS) entry which is preliminary data.</text>
</comment>
<dbReference type="RefSeq" id="WP_069718573.1">
    <property type="nucleotide sequence ID" value="NZ_MJEH01000062.1"/>
</dbReference>
<gene>
    <name evidence="2" type="ORF">BFG57_05455</name>
</gene>
<name>A0A1E5LB76_9BACI</name>
<dbReference type="Gene3D" id="3.40.50.720">
    <property type="entry name" value="NAD(P)-binding Rossmann-like Domain"/>
    <property type="match status" value="1"/>
</dbReference>
<dbReference type="Proteomes" id="UP000095209">
    <property type="component" value="Unassembled WGS sequence"/>
</dbReference>
<dbReference type="Pfam" id="PF08240">
    <property type="entry name" value="ADH_N"/>
    <property type="match status" value="1"/>
</dbReference>
<dbReference type="PANTHER" id="PTHR43677:SF1">
    <property type="entry name" value="ACRYLYL-COA REDUCTASE ACUI-RELATED"/>
    <property type="match status" value="1"/>
</dbReference>
<reference evidence="2 3" key="1">
    <citation type="submission" date="2016-08" db="EMBL/GenBank/DDBJ databases">
        <title>Genome of Bacillus solimangrovi GH2-4.</title>
        <authorList>
            <person name="Lim S."/>
            <person name="Kim B.-C."/>
        </authorList>
    </citation>
    <scope>NUCLEOTIDE SEQUENCE [LARGE SCALE GENOMIC DNA]</scope>
    <source>
        <strain evidence="2 3">GH2-4</strain>
    </source>
</reference>
<dbReference type="EMBL" id="MJEH01000062">
    <property type="protein sequence ID" value="OEH91313.1"/>
    <property type="molecule type" value="Genomic_DNA"/>
</dbReference>
<dbReference type="SMART" id="SM00829">
    <property type="entry name" value="PKS_ER"/>
    <property type="match status" value="1"/>
</dbReference>
<dbReference type="Pfam" id="PF00107">
    <property type="entry name" value="ADH_zinc_N"/>
    <property type="match status" value="1"/>
</dbReference>
<dbReference type="InterPro" id="IPR011032">
    <property type="entry name" value="GroES-like_sf"/>
</dbReference>
<evidence type="ECO:0000313" key="2">
    <source>
        <dbReference type="EMBL" id="OEH91313.1"/>
    </source>
</evidence>
<evidence type="ECO:0000259" key="1">
    <source>
        <dbReference type="SMART" id="SM00829"/>
    </source>
</evidence>
<protein>
    <submittedName>
        <fullName evidence="2">Quinone oxidoreductase</fullName>
    </submittedName>
</protein>
<proteinExistence type="predicted"/>
<dbReference type="InterPro" id="IPR036291">
    <property type="entry name" value="NAD(P)-bd_dom_sf"/>
</dbReference>
<dbReference type="InterPro" id="IPR020843">
    <property type="entry name" value="ER"/>
</dbReference>
<dbReference type="CDD" id="cd08289">
    <property type="entry name" value="MDR_yhfp_like"/>
    <property type="match status" value="1"/>
</dbReference>
<dbReference type="SUPFAM" id="SSF50129">
    <property type="entry name" value="GroES-like"/>
    <property type="match status" value="1"/>
</dbReference>
<dbReference type="STRING" id="1305675.BFG57_05455"/>
<dbReference type="AlphaFoldDB" id="A0A1E5LB76"/>
<sequence length="332" mass="35573">MLDTFRALVVNKTEEEFSLNIENLKLSDLPNGDVTIKVAYSSVNYKDGLASIPNGKIVQSYPFVPGIDLAGIVVSSNDNRFNKGDEVIVTSYELGVSHYGGYSEYACVPANWVVPLPNGLSLKDAMAVGTAGFTAALSIHHLEQKGLTPEDGAVIVTGATGGVGSMAVMMLADKGYEVWASTGKENEHDFLKRLGATEVLSREDVTPEKLPALGKQRWAGAVDPVGGNTLAALASQMKYGGSVAVSGLTGGVKVPTSIFPFILRAVNILGVDSVYCPMDLRAQIWQQVAQNINRQLIENEIINEISLNELPHTLTTILKGEVRGRTVVRIQD</sequence>
<accession>A0A1E5LB76</accession>
<keyword evidence="3" id="KW-1185">Reference proteome</keyword>
<evidence type="ECO:0000313" key="3">
    <source>
        <dbReference type="Proteomes" id="UP000095209"/>
    </source>
</evidence>